<feature type="domain" description="ATPase BadF/BadG/BcrA/BcrD type" evidence="1">
    <location>
        <begin position="4"/>
        <end position="302"/>
    </location>
</feature>
<keyword evidence="2" id="KW-0808">Transferase</keyword>
<dbReference type="InterPro" id="IPR043129">
    <property type="entry name" value="ATPase_NBD"/>
</dbReference>
<accession>A0A4R3YZ76</accession>
<dbReference type="SUPFAM" id="SSF53067">
    <property type="entry name" value="Actin-like ATPase domain"/>
    <property type="match status" value="2"/>
</dbReference>
<dbReference type="InterPro" id="IPR002731">
    <property type="entry name" value="ATPase_BadF"/>
</dbReference>
<dbReference type="PANTHER" id="PTHR12862:SF0">
    <property type="entry name" value="N-ACETYL-D-GLUCOSAMINE KINASE"/>
    <property type="match status" value="1"/>
</dbReference>
<evidence type="ECO:0000313" key="2">
    <source>
        <dbReference type="EMBL" id="TCV97946.1"/>
    </source>
</evidence>
<dbReference type="PANTHER" id="PTHR12862">
    <property type="entry name" value="BADF TYPE ATPASE DOMAIN-CONTAINING PROTEIN"/>
    <property type="match status" value="1"/>
</dbReference>
<proteinExistence type="predicted"/>
<reference evidence="2 3" key="1">
    <citation type="submission" date="2019-03" db="EMBL/GenBank/DDBJ databases">
        <title>Genomic Encyclopedia of Type Strains, Phase IV (KMG-IV): sequencing the most valuable type-strain genomes for metagenomic binning, comparative biology and taxonomic classification.</title>
        <authorList>
            <person name="Goeker M."/>
        </authorList>
    </citation>
    <scope>NUCLEOTIDE SEQUENCE [LARGE SCALE GENOMIC DNA]</scope>
    <source>
        <strain evidence="2 3">DSM 19580</strain>
    </source>
</reference>
<keyword evidence="3" id="KW-1185">Reference proteome</keyword>
<sequence>MIYLGVDGGGTKTAFVLINDTGEVLARHESATCYYLSVGIEAARNVVLNGISETCHRAGITPDDISFTFLGLPAYGEVSADIPRLDALPQPLLSAEHYRCHNDMICGWAASLGCRDGINVVSGTGSIAYGEHHGRSARCGGWGELFSDEGSAYWIGCQALNLFSRMSDGRLQKDLFYDLIHEKYPCSSDLDICDLVFNQWKGDRGKIASLAPIACEAAVAGDRQTRAIFFQAAKELALMVDTLRGLLEYGADESVRVSYTGGVFKCGDVILEAFAYELSRFNGNYHISLPEYHPSLGAAIYAAKLNGHPLSEQALAKLSFGGCNEQ</sequence>
<dbReference type="GO" id="GO:0045127">
    <property type="term" value="F:N-acetylglucosamine kinase activity"/>
    <property type="evidence" value="ECO:0007669"/>
    <property type="project" value="InterPro"/>
</dbReference>
<evidence type="ECO:0000259" key="1">
    <source>
        <dbReference type="Pfam" id="PF01869"/>
    </source>
</evidence>
<organism evidence="2 3">
    <name type="scientific">Biostraticola tofi</name>
    <dbReference type="NCBI Taxonomy" id="466109"/>
    <lineage>
        <taxon>Bacteria</taxon>
        <taxon>Pseudomonadati</taxon>
        <taxon>Pseudomonadota</taxon>
        <taxon>Gammaproteobacteria</taxon>
        <taxon>Enterobacterales</taxon>
        <taxon>Bruguierivoracaceae</taxon>
        <taxon>Biostraticola</taxon>
    </lineage>
</organism>
<keyword evidence="2" id="KW-0418">Kinase</keyword>
<dbReference type="RefSeq" id="WP_131864720.1">
    <property type="nucleotide sequence ID" value="NZ_SMCR01000003.1"/>
</dbReference>
<dbReference type="AlphaFoldDB" id="A0A4R3YZ76"/>
<gene>
    <name evidence="2" type="ORF">EDC52_10320</name>
</gene>
<dbReference type="Proteomes" id="UP000295719">
    <property type="component" value="Unassembled WGS sequence"/>
</dbReference>
<dbReference type="Gene3D" id="3.30.420.40">
    <property type="match status" value="2"/>
</dbReference>
<dbReference type="EMBL" id="SMCR01000003">
    <property type="protein sequence ID" value="TCV97946.1"/>
    <property type="molecule type" value="Genomic_DNA"/>
</dbReference>
<name>A0A4R3YZ76_9GAMM</name>
<dbReference type="OrthoDB" id="9816014at2"/>
<comment type="caution">
    <text evidence="2">The sequence shown here is derived from an EMBL/GenBank/DDBJ whole genome shotgun (WGS) entry which is preliminary data.</text>
</comment>
<dbReference type="Pfam" id="PF01869">
    <property type="entry name" value="BcrAD_BadFG"/>
    <property type="match status" value="1"/>
</dbReference>
<dbReference type="CDD" id="cd24007">
    <property type="entry name" value="ASKHA_NBD_eukNAGK-like"/>
    <property type="match status" value="1"/>
</dbReference>
<protein>
    <submittedName>
        <fullName evidence="2">N-acetylglucosamine kinase-like BadF-type ATPase</fullName>
    </submittedName>
</protein>
<evidence type="ECO:0000313" key="3">
    <source>
        <dbReference type="Proteomes" id="UP000295719"/>
    </source>
</evidence>
<dbReference type="InterPro" id="IPR039758">
    <property type="entry name" value="NAGK-like"/>
</dbReference>